<protein>
    <recommendedName>
        <fullName evidence="2">Rhodanese domain-containing protein</fullName>
    </recommendedName>
</protein>
<evidence type="ECO:0000259" key="2">
    <source>
        <dbReference type="PROSITE" id="PS50206"/>
    </source>
</evidence>
<dbReference type="Proteomes" id="UP000007797">
    <property type="component" value="Unassembled WGS sequence"/>
</dbReference>
<dbReference type="SUPFAM" id="SSF52821">
    <property type="entry name" value="Rhodanese/Cell cycle control phosphatase"/>
    <property type="match status" value="1"/>
</dbReference>
<sequence>MFSRSILKYNNAIQNGCKRMIGYNTMQVGASASSTLVRSFSTASTTTTTATKAEQDAYQARVIAPSPQRGRRPNKQRPTKFPQYSNIPRINTEGFHRLANMGFDFYFLDVRDEASYKESHIQGSTNHPIATLEKTSEELHKNVMTFVFGPKDKGFPVGCEAATILNAKGFKSVVVLESSVQELADIGFFYNSEKDLMKGNIKGKPKKRSGDLSKATPLHNIGPLFVVCLSSSALSS</sequence>
<accession>F4PLU7</accession>
<evidence type="ECO:0000313" key="4">
    <source>
        <dbReference type="Proteomes" id="UP000007797"/>
    </source>
</evidence>
<dbReference type="RefSeq" id="XP_004361352.1">
    <property type="nucleotide sequence ID" value="XM_004361295.1"/>
</dbReference>
<dbReference type="EMBL" id="GL883008">
    <property type="protein sequence ID" value="EGG23501.1"/>
    <property type="molecule type" value="Genomic_DNA"/>
</dbReference>
<dbReference type="SMART" id="SM00450">
    <property type="entry name" value="RHOD"/>
    <property type="match status" value="1"/>
</dbReference>
<dbReference type="Gene3D" id="3.40.250.10">
    <property type="entry name" value="Rhodanese-like domain"/>
    <property type="match status" value="1"/>
</dbReference>
<dbReference type="InterPro" id="IPR001763">
    <property type="entry name" value="Rhodanese-like_dom"/>
</dbReference>
<evidence type="ECO:0000313" key="3">
    <source>
        <dbReference type="EMBL" id="EGG23501.1"/>
    </source>
</evidence>
<dbReference type="AlphaFoldDB" id="F4PLU7"/>
<dbReference type="CDD" id="cd00158">
    <property type="entry name" value="RHOD"/>
    <property type="match status" value="1"/>
</dbReference>
<dbReference type="InterPro" id="IPR036873">
    <property type="entry name" value="Rhodanese-like_dom_sf"/>
</dbReference>
<feature type="compositionally biased region" description="Basic residues" evidence="1">
    <location>
        <begin position="69"/>
        <end position="78"/>
    </location>
</feature>
<dbReference type="OrthoDB" id="566238at2759"/>
<organism evidence="3 4">
    <name type="scientific">Cavenderia fasciculata</name>
    <name type="common">Slime mold</name>
    <name type="synonym">Dictyostelium fasciculatum</name>
    <dbReference type="NCBI Taxonomy" id="261658"/>
    <lineage>
        <taxon>Eukaryota</taxon>
        <taxon>Amoebozoa</taxon>
        <taxon>Evosea</taxon>
        <taxon>Eumycetozoa</taxon>
        <taxon>Dictyostelia</taxon>
        <taxon>Acytosteliales</taxon>
        <taxon>Cavenderiaceae</taxon>
        <taxon>Cavenderia</taxon>
    </lineage>
</organism>
<reference evidence="4" key="1">
    <citation type="journal article" date="2011" name="Genome Res.">
        <title>Phylogeny-wide analysis of social amoeba genomes highlights ancient origins for complex intercellular communication.</title>
        <authorList>
            <person name="Heidel A.J."/>
            <person name="Lawal H.M."/>
            <person name="Felder M."/>
            <person name="Schilde C."/>
            <person name="Helps N.R."/>
            <person name="Tunggal B."/>
            <person name="Rivero F."/>
            <person name="John U."/>
            <person name="Schleicher M."/>
            <person name="Eichinger L."/>
            <person name="Platzer M."/>
            <person name="Noegel A.A."/>
            <person name="Schaap P."/>
            <person name="Gloeckner G."/>
        </authorList>
    </citation>
    <scope>NUCLEOTIDE SEQUENCE [LARGE SCALE GENOMIC DNA]</scope>
    <source>
        <strain evidence="4">SH3</strain>
    </source>
</reference>
<dbReference type="Pfam" id="PF00581">
    <property type="entry name" value="Rhodanese"/>
    <property type="match status" value="1"/>
</dbReference>
<feature type="domain" description="Rhodanese" evidence="2">
    <location>
        <begin position="101"/>
        <end position="192"/>
    </location>
</feature>
<dbReference type="PROSITE" id="PS50206">
    <property type="entry name" value="RHODANESE_3"/>
    <property type="match status" value="1"/>
</dbReference>
<feature type="region of interest" description="Disordered" evidence="1">
    <location>
        <begin position="64"/>
        <end position="86"/>
    </location>
</feature>
<name>F4PLU7_CACFS</name>
<evidence type="ECO:0000256" key="1">
    <source>
        <dbReference type="SAM" id="MobiDB-lite"/>
    </source>
</evidence>
<dbReference type="GeneID" id="14875228"/>
<proteinExistence type="predicted"/>
<gene>
    <name evidence="3" type="ORF">DFA_05634</name>
</gene>
<keyword evidence="4" id="KW-1185">Reference proteome</keyword>
<dbReference type="KEGG" id="dfa:DFA_05634"/>